<keyword evidence="10 15" id="KW-1133">Transmembrane helix</keyword>
<keyword evidence="12" id="KW-0325">Glycoprotein</keyword>
<evidence type="ECO:0000256" key="15">
    <source>
        <dbReference type="RuleBase" id="RU367007"/>
    </source>
</evidence>
<evidence type="ECO:0000256" key="7">
    <source>
        <dbReference type="ARBA" id="ARBA00022692"/>
    </source>
</evidence>
<feature type="transmembrane region" description="Helical" evidence="15">
    <location>
        <begin position="641"/>
        <end position="661"/>
    </location>
</feature>
<comment type="function">
    <text evidence="15">Transfers mannose from Dol-P-mannose to Ser or Thr residues on proteins.</text>
</comment>
<keyword evidence="18" id="KW-1185">Reference proteome</keyword>
<dbReference type="InterPro" id="IPR003342">
    <property type="entry name" value="ArnT-like_N"/>
</dbReference>
<keyword evidence="7 15" id="KW-0812">Transmembrane</keyword>
<dbReference type="Pfam" id="PF16192">
    <property type="entry name" value="PMT_4TMC"/>
    <property type="match status" value="1"/>
</dbReference>
<dbReference type="Pfam" id="PF02815">
    <property type="entry name" value="MIR"/>
    <property type="match status" value="1"/>
</dbReference>
<dbReference type="EMBL" id="JAEOAQ010000005">
    <property type="protein sequence ID" value="KAG5418338.1"/>
    <property type="molecule type" value="Genomic_DNA"/>
</dbReference>
<gene>
    <name evidence="17" type="ORF">I9W82_003866</name>
</gene>
<evidence type="ECO:0000313" key="18">
    <source>
        <dbReference type="Proteomes" id="UP000669133"/>
    </source>
</evidence>
<feature type="transmembrane region" description="Helical" evidence="15">
    <location>
        <begin position="568"/>
        <end position="593"/>
    </location>
</feature>
<comment type="pathway">
    <text evidence="2 15">Protein modification; protein glycosylation.</text>
</comment>
<organism evidence="17 18">
    <name type="scientific">Candida metapsilosis</name>
    <dbReference type="NCBI Taxonomy" id="273372"/>
    <lineage>
        <taxon>Eukaryota</taxon>
        <taxon>Fungi</taxon>
        <taxon>Dikarya</taxon>
        <taxon>Ascomycota</taxon>
        <taxon>Saccharomycotina</taxon>
        <taxon>Pichiomycetes</taxon>
        <taxon>Debaryomycetaceae</taxon>
        <taxon>Candida/Lodderomyces clade</taxon>
        <taxon>Candida</taxon>
    </lineage>
</organism>
<evidence type="ECO:0000256" key="8">
    <source>
        <dbReference type="ARBA" id="ARBA00022737"/>
    </source>
</evidence>
<feature type="transmembrane region" description="Helical" evidence="15">
    <location>
        <begin position="33"/>
        <end position="51"/>
    </location>
</feature>
<dbReference type="InterPro" id="IPR032421">
    <property type="entry name" value="PMT_4TMC"/>
</dbReference>
<evidence type="ECO:0000256" key="3">
    <source>
        <dbReference type="ARBA" id="ARBA00007222"/>
    </source>
</evidence>
<feature type="transmembrane region" description="Helical" evidence="15">
    <location>
        <begin position="250"/>
        <end position="268"/>
    </location>
</feature>
<evidence type="ECO:0000256" key="12">
    <source>
        <dbReference type="ARBA" id="ARBA00023180"/>
    </source>
</evidence>
<dbReference type="PANTHER" id="PTHR10050:SF50">
    <property type="entry name" value="DOLICHYL-PHOSPHATE-MANNOSE--PROTEIN MANNOSYLTRANSFERASE 1-RELATED"/>
    <property type="match status" value="1"/>
</dbReference>
<evidence type="ECO:0000313" key="17">
    <source>
        <dbReference type="EMBL" id="KAG5418338.1"/>
    </source>
</evidence>
<dbReference type="InterPro" id="IPR036300">
    <property type="entry name" value="MIR_dom_sf"/>
</dbReference>
<proteinExistence type="inferred from homology"/>
<comment type="similarity">
    <text evidence="3 15">Belongs to the glycosyltransferase 39 family.</text>
</comment>
<evidence type="ECO:0000259" key="16">
    <source>
        <dbReference type="PROSITE" id="PS50919"/>
    </source>
</evidence>
<dbReference type="GO" id="GO:0005789">
    <property type="term" value="C:endoplasmic reticulum membrane"/>
    <property type="evidence" value="ECO:0007669"/>
    <property type="project" value="UniProtKB-SubCell"/>
</dbReference>
<dbReference type="AlphaFoldDB" id="A0A8H7ZG02"/>
<sequence length="717" mass="83102">MSSKEEQYKPGPYRPYVIESKRRRANSLVKKDVAIILCLTAISLLRIYKIYQPANIVFDEIHILRYEQHYFKGTFFVDVHPPLGKLIYFLLAKLQFDVDVDFESIGQPYHNVPYTIMRLFSGICGILAVDFTYLIMRLDSGCFTSLFTAALVLFENSLATQSRLILLDSALILGQALTIYNFRSACKTEPEGASWWMYLIATGLSLGWTISIKLTGFYTVLWVGIFSILDSYQLLGDLTVSTFKWLRVSFYKLVVLLVFPLTIYLSLWKIHFDLLPFEGPHNGLIPPRLRSTFQDYNTSPVEVLYGSTVTIKHNSLEKYLHSHDKTYPRGTQLQQVTLYGHEDPNNEWIVEFPRKFYENKHFNQSRPVKDGELIRLYHKATGHYLHVSDVRPPISEHDYSKEVNCNETRGLLGNTEYEFRLRILNKKPHAANNLAMIKLRATETVFMLVSRDFRCNLISHSSKLPSWGEFQNEVLCVEESTIPNSLWYIESNSHPLLDERKPHVDFGHVSFLTKVWDLHLAMFRLNADLTTPHKYSSRPEAWPFVLKGVAYFQSLPQYTSLTEHTSQIYFLGNLATYALGFVAVVIVMAKLSLHWLRNLNPYVTYIDPETKRTFYTNASQFVVGWVLHYLPYFFMQRTLYAHHYLPALYFAILTLGEYLNYQHKYIRVSLMIAALSGAIYCFIEFIPLIYGTEWTVGKCAAHKWLAGWNMDCMTYGG</sequence>
<evidence type="ECO:0000256" key="9">
    <source>
        <dbReference type="ARBA" id="ARBA00022824"/>
    </source>
</evidence>
<evidence type="ECO:0000256" key="5">
    <source>
        <dbReference type="ARBA" id="ARBA00022676"/>
    </source>
</evidence>
<feature type="transmembrane region" description="Helical" evidence="15">
    <location>
        <begin position="668"/>
        <end position="690"/>
    </location>
</feature>
<dbReference type="OrthoDB" id="292747at2759"/>
<dbReference type="Pfam" id="PF02366">
    <property type="entry name" value="PMT"/>
    <property type="match status" value="1"/>
</dbReference>
<keyword evidence="8" id="KW-0677">Repeat</keyword>
<evidence type="ECO:0000256" key="13">
    <source>
        <dbReference type="ARBA" id="ARBA00045085"/>
    </source>
</evidence>
<evidence type="ECO:0000256" key="4">
    <source>
        <dbReference type="ARBA" id="ARBA00012839"/>
    </source>
</evidence>
<dbReference type="RefSeq" id="XP_067547454.1">
    <property type="nucleotide sequence ID" value="XM_067692876.1"/>
</dbReference>
<evidence type="ECO:0000256" key="6">
    <source>
        <dbReference type="ARBA" id="ARBA00022679"/>
    </source>
</evidence>
<dbReference type="SMART" id="SM00472">
    <property type="entry name" value="MIR"/>
    <property type="match status" value="3"/>
</dbReference>
<dbReference type="GeneID" id="93652495"/>
<evidence type="ECO:0000256" key="11">
    <source>
        <dbReference type="ARBA" id="ARBA00023136"/>
    </source>
</evidence>
<comment type="catalytic activity">
    <reaction evidence="14 15">
        <text>a di-trans,poly-cis-dolichyl beta-D-mannosyl phosphate + L-seryl-[protein] = 3-O-(alpha-D-mannosyl)-L-seryl-[protein] + a di-trans,poly-cis-dolichyl phosphate + H(+)</text>
        <dbReference type="Rhea" id="RHEA:17377"/>
        <dbReference type="Rhea" id="RHEA-COMP:9863"/>
        <dbReference type="Rhea" id="RHEA-COMP:13546"/>
        <dbReference type="Rhea" id="RHEA-COMP:19498"/>
        <dbReference type="Rhea" id="RHEA-COMP:19501"/>
        <dbReference type="ChEBI" id="CHEBI:15378"/>
        <dbReference type="ChEBI" id="CHEBI:29999"/>
        <dbReference type="ChEBI" id="CHEBI:57683"/>
        <dbReference type="ChEBI" id="CHEBI:58211"/>
        <dbReference type="ChEBI" id="CHEBI:137321"/>
        <dbReference type="EC" id="2.4.1.109"/>
    </reaction>
</comment>
<name>A0A8H7ZG02_9ASCO</name>
<comment type="subcellular location">
    <subcellularLocation>
        <location evidence="1 15">Endoplasmic reticulum membrane</location>
        <topology evidence="1 15">Multi-pass membrane protein</topology>
    </subcellularLocation>
</comment>
<keyword evidence="9 15" id="KW-0256">Endoplasmic reticulum</keyword>
<dbReference type="PANTHER" id="PTHR10050">
    <property type="entry name" value="DOLICHYL-PHOSPHATE-MANNOSE--PROTEIN MANNOSYLTRANSFERASE"/>
    <property type="match status" value="1"/>
</dbReference>
<comment type="catalytic activity">
    <reaction evidence="13 15">
        <text>a di-trans,poly-cis-dolichyl beta-D-mannosyl phosphate + L-threonyl-[protein] = 3-O-(alpha-D-mannosyl)-L-threonyl-[protein] + a di-trans,poly-cis-dolichyl phosphate + H(+)</text>
        <dbReference type="Rhea" id="RHEA:53396"/>
        <dbReference type="Rhea" id="RHEA-COMP:11060"/>
        <dbReference type="Rhea" id="RHEA-COMP:13547"/>
        <dbReference type="Rhea" id="RHEA-COMP:19498"/>
        <dbReference type="Rhea" id="RHEA-COMP:19501"/>
        <dbReference type="ChEBI" id="CHEBI:15378"/>
        <dbReference type="ChEBI" id="CHEBI:30013"/>
        <dbReference type="ChEBI" id="CHEBI:57683"/>
        <dbReference type="ChEBI" id="CHEBI:58211"/>
        <dbReference type="ChEBI" id="CHEBI:137323"/>
        <dbReference type="EC" id="2.4.1.109"/>
    </reaction>
</comment>
<keyword evidence="11 15" id="KW-0472">Membrane</keyword>
<dbReference type="Proteomes" id="UP000669133">
    <property type="component" value="Unassembled WGS sequence"/>
</dbReference>
<accession>A0A8H7ZG02</accession>
<dbReference type="Gene3D" id="2.80.10.50">
    <property type="match status" value="1"/>
</dbReference>
<dbReference type="InterPro" id="IPR027005">
    <property type="entry name" value="PMT-like"/>
</dbReference>
<dbReference type="PROSITE" id="PS50919">
    <property type="entry name" value="MIR"/>
    <property type="match status" value="2"/>
</dbReference>
<keyword evidence="6 15" id="KW-0808">Transferase</keyword>
<reference evidence="17 18" key="1">
    <citation type="submission" date="2020-12" db="EMBL/GenBank/DDBJ databases">
        <title>Effect of drift, selection, and recombination on the evolution of hybrid genomes in Candida yeast pathogens.</title>
        <authorList>
            <person name="Mixao V."/>
            <person name="Ksiezopolska E."/>
            <person name="Saus E."/>
            <person name="Boekhout T."/>
            <person name="Gacser A."/>
            <person name="Gabaldon T."/>
        </authorList>
    </citation>
    <scope>NUCLEOTIDE SEQUENCE [LARGE SCALE GENOMIC DNA]</scope>
    <source>
        <strain evidence="17 18">BP57</strain>
    </source>
</reference>
<comment type="caution">
    <text evidence="17">The sequence shown here is derived from an EMBL/GenBank/DDBJ whole genome shotgun (WGS) entry which is preliminary data.</text>
</comment>
<dbReference type="GO" id="GO:0004169">
    <property type="term" value="F:dolichyl-phosphate-mannose-protein mannosyltransferase activity"/>
    <property type="evidence" value="ECO:0007669"/>
    <property type="project" value="UniProtKB-UniRule"/>
</dbReference>
<feature type="domain" description="MIR" evidence="16">
    <location>
        <begin position="300"/>
        <end position="353"/>
    </location>
</feature>
<dbReference type="InterPro" id="IPR016093">
    <property type="entry name" value="MIR_motif"/>
</dbReference>
<dbReference type="CDD" id="cd23286">
    <property type="entry name" value="beta-trefoil_MIR_PMT7-like"/>
    <property type="match status" value="1"/>
</dbReference>
<evidence type="ECO:0000256" key="2">
    <source>
        <dbReference type="ARBA" id="ARBA00004922"/>
    </source>
</evidence>
<protein>
    <recommendedName>
        <fullName evidence="4 15">Dolichyl-phosphate-mannose--protein mannosyltransferase</fullName>
        <ecNumber evidence="4 15">2.4.1.109</ecNumber>
    </recommendedName>
</protein>
<feature type="transmembrane region" description="Helical" evidence="15">
    <location>
        <begin position="116"/>
        <end position="135"/>
    </location>
</feature>
<feature type="domain" description="MIR" evidence="16">
    <location>
        <begin position="365"/>
        <end position="424"/>
    </location>
</feature>
<keyword evidence="5 15" id="KW-0328">Glycosyltransferase</keyword>
<evidence type="ECO:0000256" key="10">
    <source>
        <dbReference type="ARBA" id="ARBA00022989"/>
    </source>
</evidence>
<dbReference type="SUPFAM" id="SSF82109">
    <property type="entry name" value="MIR domain"/>
    <property type="match status" value="1"/>
</dbReference>
<comment type="caution">
    <text evidence="15">Lacks conserved residue(s) required for the propagation of feature annotation.</text>
</comment>
<dbReference type="UniPathway" id="UPA00378"/>
<dbReference type="EC" id="2.4.1.109" evidence="4 15"/>
<evidence type="ECO:0000256" key="14">
    <source>
        <dbReference type="ARBA" id="ARBA00045102"/>
    </source>
</evidence>
<evidence type="ECO:0000256" key="1">
    <source>
        <dbReference type="ARBA" id="ARBA00004477"/>
    </source>
</evidence>